<dbReference type="CDD" id="cd00077">
    <property type="entry name" value="HDc"/>
    <property type="match status" value="1"/>
</dbReference>
<sequence>LYITLNYRNFSILGFLYFSVLILLADIFEAPLIKGGTVSVLSGLSLACLFLYGPSTASWVMLVILLNIREWLEKTPWYKFIFNVCQFLISIGLSGIIYKSINPTILIGTFKIDINHLLAILLSSMVFFITNTLLTAGVIAISEKINFFSIWIYSYLWLTPFHLILTALAVLVAYLHQTYGSVTLLLTLIPLILTQYVYYLRIREKQALLQNVINLVRVIEAKDEYTAGHSMRVAEYAEKVARKLRLSEFEIELLKNAAYLHDIGKIRTDLSILKKPKKLKLDEWDQIKEHPTIGFEIISDMAIPKSVGLAILYHHEKYDGSGYPGKLEKDKIPLFARILCVVDSFDAMVTTREYKRTFTMEEAAQELRKEAGTHFDPKIVNIFCKILEKEYNMIEVYKPEEITVGEEIIKNVNINRDMLENFKGETWKKIISLRKKKRK</sequence>
<feature type="transmembrane region" description="Helical" evidence="1">
    <location>
        <begin position="80"/>
        <end position="98"/>
    </location>
</feature>
<evidence type="ECO:0000259" key="3">
    <source>
        <dbReference type="PROSITE" id="PS51832"/>
    </source>
</evidence>
<name>X0ZV21_9ZZZZ</name>
<dbReference type="PANTHER" id="PTHR43155:SF2">
    <property type="entry name" value="CYCLIC DI-GMP PHOSPHODIESTERASE PA4108"/>
    <property type="match status" value="1"/>
</dbReference>
<dbReference type="SMART" id="SM00471">
    <property type="entry name" value="HDc"/>
    <property type="match status" value="1"/>
</dbReference>
<feature type="transmembrane region" description="Helical" evidence="1">
    <location>
        <begin position="181"/>
        <end position="200"/>
    </location>
</feature>
<reference evidence="4" key="1">
    <citation type="journal article" date="2014" name="Front. Microbiol.">
        <title>High frequency of phylogenetically diverse reductive dehalogenase-homologous genes in deep subseafloor sedimentary metagenomes.</title>
        <authorList>
            <person name="Kawai M."/>
            <person name="Futagami T."/>
            <person name="Toyoda A."/>
            <person name="Takaki Y."/>
            <person name="Nishi S."/>
            <person name="Hori S."/>
            <person name="Arai W."/>
            <person name="Tsubouchi T."/>
            <person name="Morono Y."/>
            <person name="Uchiyama I."/>
            <person name="Ito T."/>
            <person name="Fujiyama A."/>
            <person name="Inagaki F."/>
            <person name="Takami H."/>
        </authorList>
    </citation>
    <scope>NUCLEOTIDE SEQUENCE</scope>
    <source>
        <strain evidence="4">Expedition CK06-06</strain>
    </source>
</reference>
<dbReference type="InterPro" id="IPR037522">
    <property type="entry name" value="HD_GYP_dom"/>
</dbReference>
<dbReference type="NCBIfam" id="TIGR00277">
    <property type="entry name" value="HDIG"/>
    <property type="match status" value="1"/>
</dbReference>
<dbReference type="PROSITE" id="PS51832">
    <property type="entry name" value="HD_GYP"/>
    <property type="match status" value="1"/>
</dbReference>
<comment type="caution">
    <text evidence="4">The sequence shown here is derived from an EMBL/GenBank/DDBJ whole genome shotgun (WGS) entry which is preliminary data.</text>
</comment>
<evidence type="ECO:0000256" key="1">
    <source>
        <dbReference type="SAM" id="Phobius"/>
    </source>
</evidence>
<dbReference type="InterPro" id="IPR006674">
    <property type="entry name" value="HD_domain"/>
</dbReference>
<dbReference type="SUPFAM" id="SSF109604">
    <property type="entry name" value="HD-domain/PDEase-like"/>
    <property type="match status" value="1"/>
</dbReference>
<feature type="transmembrane region" description="Helical" evidence="1">
    <location>
        <begin position="44"/>
        <end position="68"/>
    </location>
</feature>
<feature type="domain" description="HD-GYP" evidence="3">
    <location>
        <begin position="204"/>
        <end position="399"/>
    </location>
</feature>
<keyword evidence="1" id="KW-0472">Membrane</keyword>
<organism evidence="4">
    <name type="scientific">marine sediment metagenome</name>
    <dbReference type="NCBI Taxonomy" id="412755"/>
    <lineage>
        <taxon>unclassified sequences</taxon>
        <taxon>metagenomes</taxon>
        <taxon>ecological metagenomes</taxon>
    </lineage>
</organism>
<evidence type="ECO:0000259" key="2">
    <source>
        <dbReference type="PROSITE" id="PS51831"/>
    </source>
</evidence>
<accession>X0ZV21</accession>
<feature type="transmembrane region" description="Helical" evidence="1">
    <location>
        <begin position="118"/>
        <end position="141"/>
    </location>
</feature>
<dbReference type="InterPro" id="IPR003607">
    <property type="entry name" value="HD/PDEase_dom"/>
</dbReference>
<dbReference type="EMBL" id="BART01001857">
    <property type="protein sequence ID" value="GAG73645.1"/>
    <property type="molecule type" value="Genomic_DNA"/>
</dbReference>
<protein>
    <submittedName>
        <fullName evidence="4">Uncharacterized protein</fullName>
    </submittedName>
</protein>
<dbReference type="Pfam" id="PF13487">
    <property type="entry name" value="HD_5"/>
    <property type="match status" value="1"/>
</dbReference>
<proteinExistence type="predicted"/>
<keyword evidence="1" id="KW-1133">Transmembrane helix</keyword>
<dbReference type="PANTHER" id="PTHR43155">
    <property type="entry name" value="CYCLIC DI-GMP PHOSPHODIESTERASE PA4108-RELATED"/>
    <property type="match status" value="1"/>
</dbReference>
<dbReference type="PROSITE" id="PS51831">
    <property type="entry name" value="HD"/>
    <property type="match status" value="1"/>
</dbReference>
<dbReference type="Gene3D" id="1.10.3210.10">
    <property type="entry name" value="Hypothetical protein af1432"/>
    <property type="match status" value="1"/>
</dbReference>
<feature type="transmembrane region" description="Helical" evidence="1">
    <location>
        <begin position="12"/>
        <end position="32"/>
    </location>
</feature>
<keyword evidence="1" id="KW-0812">Transmembrane</keyword>
<feature type="transmembrane region" description="Helical" evidence="1">
    <location>
        <begin position="153"/>
        <end position="175"/>
    </location>
</feature>
<feature type="domain" description="HD" evidence="2">
    <location>
        <begin position="226"/>
        <end position="348"/>
    </location>
</feature>
<dbReference type="InterPro" id="IPR006675">
    <property type="entry name" value="HDIG_dom"/>
</dbReference>
<feature type="non-terminal residue" evidence="4">
    <location>
        <position position="1"/>
    </location>
</feature>
<dbReference type="AlphaFoldDB" id="X0ZV21"/>
<evidence type="ECO:0000313" key="4">
    <source>
        <dbReference type="EMBL" id="GAG73645.1"/>
    </source>
</evidence>
<gene>
    <name evidence="4" type="ORF">S01H4_06151</name>
</gene>